<dbReference type="Proteomes" id="UP000228934">
    <property type="component" value="Unassembled WGS sequence"/>
</dbReference>
<dbReference type="AlphaFoldDB" id="A0A2G9S865"/>
<evidence type="ECO:0000313" key="1">
    <source>
        <dbReference type="EMBL" id="PIO36332.1"/>
    </source>
</evidence>
<protein>
    <submittedName>
        <fullName evidence="1">Uncharacterized protein</fullName>
    </submittedName>
</protein>
<dbReference type="EMBL" id="KV925375">
    <property type="protein sequence ID" value="PIO36332.1"/>
    <property type="molecule type" value="Genomic_DNA"/>
</dbReference>
<sequence>MKIVKYDSSLLGQKTITNLEIKVYFLLILTFYTKEQLFQYWEFGRINLRESSLMGTWKERNKILTEG</sequence>
<evidence type="ECO:0000313" key="2">
    <source>
        <dbReference type="Proteomes" id="UP000228934"/>
    </source>
</evidence>
<accession>A0A2G9S865</accession>
<organism evidence="1 2">
    <name type="scientific">Aquarana catesbeiana</name>
    <name type="common">American bullfrog</name>
    <name type="synonym">Rana catesbeiana</name>
    <dbReference type="NCBI Taxonomy" id="8400"/>
    <lineage>
        <taxon>Eukaryota</taxon>
        <taxon>Metazoa</taxon>
        <taxon>Chordata</taxon>
        <taxon>Craniata</taxon>
        <taxon>Vertebrata</taxon>
        <taxon>Euteleostomi</taxon>
        <taxon>Amphibia</taxon>
        <taxon>Batrachia</taxon>
        <taxon>Anura</taxon>
        <taxon>Neobatrachia</taxon>
        <taxon>Ranoidea</taxon>
        <taxon>Ranidae</taxon>
        <taxon>Aquarana</taxon>
    </lineage>
</organism>
<dbReference type="OrthoDB" id="899at2759"/>
<keyword evidence="2" id="KW-1185">Reference proteome</keyword>
<gene>
    <name evidence="1" type="ORF">AB205_0066450</name>
</gene>
<reference evidence="2" key="1">
    <citation type="journal article" date="2017" name="Nat. Commun.">
        <title>The North American bullfrog draft genome provides insight into hormonal regulation of long noncoding RNA.</title>
        <authorList>
            <person name="Hammond S.A."/>
            <person name="Warren R.L."/>
            <person name="Vandervalk B.P."/>
            <person name="Kucuk E."/>
            <person name="Khan H."/>
            <person name="Gibb E.A."/>
            <person name="Pandoh P."/>
            <person name="Kirk H."/>
            <person name="Zhao Y."/>
            <person name="Jones M."/>
            <person name="Mungall A.J."/>
            <person name="Coope R."/>
            <person name="Pleasance S."/>
            <person name="Moore R.A."/>
            <person name="Holt R.A."/>
            <person name="Round J.M."/>
            <person name="Ohora S."/>
            <person name="Walle B.V."/>
            <person name="Veldhoen N."/>
            <person name="Helbing C.C."/>
            <person name="Birol I."/>
        </authorList>
    </citation>
    <scope>NUCLEOTIDE SEQUENCE [LARGE SCALE GENOMIC DNA]</scope>
</reference>
<name>A0A2G9S865_AQUCT</name>
<proteinExistence type="predicted"/>